<sequence>MVETEMLRRVTEEGTSAGDTGLTLPDIRDSSTKAISEIVQLLEHEFYAAAAHARLICDAYWSNMQDEIDSGAKDATLQTRVRVIDVSLQAVWMRATGPARSGPSTGKYYAKQLPKGTASSNPNYSKSTFTRCPSWEKELCRVCGGSLRQAA</sequence>
<dbReference type="EMBL" id="JBHRUH010000002">
    <property type="protein sequence ID" value="MFC3290552.1"/>
    <property type="molecule type" value="Genomic_DNA"/>
</dbReference>
<reference evidence="3" key="1">
    <citation type="journal article" date="2019" name="Int. J. Syst. Evol. Microbiol.">
        <title>The Global Catalogue of Microorganisms (GCM) 10K type strain sequencing project: providing services to taxonomists for standard genome sequencing and annotation.</title>
        <authorList>
            <consortium name="The Broad Institute Genomics Platform"/>
            <consortium name="The Broad Institute Genome Sequencing Center for Infectious Disease"/>
            <person name="Wu L."/>
            <person name="Ma J."/>
        </authorList>
    </citation>
    <scope>NUCLEOTIDE SEQUENCE [LARGE SCALE GENOMIC DNA]</scope>
    <source>
        <strain evidence="3">KCTC 12847</strain>
    </source>
</reference>
<accession>A0ABV7LVG2</accession>
<dbReference type="InterPro" id="IPR045809">
    <property type="entry name" value="MobI"/>
</dbReference>
<dbReference type="Pfam" id="PF19456">
    <property type="entry name" value="MobI"/>
    <property type="match status" value="1"/>
</dbReference>
<keyword evidence="3" id="KW-1185">Reference proteome</keyword>
<gene>
    <name evidence="2" type="primary">mobI</name>
    <name evidence="2" type="ORF">ACFOEI_00510</name>
</gene>
<evidence type="ECO:0000256" key="1">
    <source>
        <dbReference type="SAM" id="MobiDB-lite"/>
    </source>
</evidence>
<evidence type="ECO:0000313" key="3">
    <source>
        <dbReference type="Proteomes" id="UP001595640"/>
    </source>
</evidence>
<feature type="region of interest" description="Disordered" evidence="1">
    <location>
        <begin position="1"/>
        <end position="25"/>
    </location>
</feature>
<proteinExistence type="predicted"/>
<name>A0ABV7LVG2_9GAMM</name>
<feature type="compositionally biased region" description="Basic and acidic residues" evidence="1">
    <location>
        <begin position="1"/>
        <end position="12"/>
    </location>
</feature>
<dbReference type="Proteomes" id="UP001595640">
    <property type="component" value="Unassembled WGS sequence"/>
</dbReference>
<organism evidence="2 3">
    <name type="scientific">Modicisalibacter luteus</name>
    <dbReference type="NCBI Taxonomy" id="453962"/>
    <lineage>
        <taxon>Bacteria</taxon>
        <taxon>Pseudomonadati</taxon>
        <taxon>Pseudomonadota</taxon>
        <taxon>Gammaproteobacteria</taxon>
        <taxon>Oceanospirillales</taxon>
        <taxon>Halomonadaceae</taxon>
        <taxon>Modicisalibacter</taxon>
    </lineage>
</organism>
<protein>
    <submittedName>
        <fullName evidence="2">Conjugative transfer protein MobI(A/C)</fullName>
    </submittedName>
</protein>
<dbReference type="RefSeq" id="WP_156817508.1">
    <property type="nucleotide sequence ID" value="NZ_BMXD01000016.1"/>
</dbReference>
<evidence type="ECO:0000313" key="2">
    <source>
        <dbReference type="EMBL" id="MFC3290552.1"/>
    </source>
</evidence>
<comment type="caution">
    <text evidence="2">The sequence shown here is derived from an EMBL/GenBank/DDBJ whole genome shotgun (WGS) entry which is preliminary data.</text>
</comment>